<dbReference type="PANTHER" id="PTHR48107">
    <property type="entry name" value="NADPH-DEPENDENT ALDEHYDE REDUCTASE-LIKE PROTEIN, CHLOROPLASTIC-RELATED"/>
    <property type="match status" value="1"/>
</dbReference>
<dbReference type="PROSITE" id="PS00061">
    <property type="entry name" value="ADH_SHORT"/>
    <property type="match status" value="1"/>
</dbReference>
<keyword evidence="5" id="KW-1185">Reference proteome</keyword>
<dbReference type="NCBIfam" id="NF005214">
    <property type="entry name" value="PRK06701.1"/>
    <property type="match status" value="1"/>
</dbReference>
<keyword evidence="2" id="KW-0560">Oxidoreductase</keyword>
<evidence type="ECO:0000313" key="5">
    <source>
        <dbReference type="Proteomes" id="UP000011885"/>
    </source>
</evidence>
<dbReference type="InterPro" id="IPR020904">
    <property type="entry name" value="Sc_DH/Rdtase_CS"/>
</dbReference>
<comment type="similarity">
    <text evidence="1">Belongs to the short-chain dehydrogenases/reductases (SDR) family.</text>
</comment>
<evidence type="ECO:0000256" key="3">
    <source>
        <dbReference type="SAM" id="MobiDB-lite"/>
    </source>
</evidence>
<dbReference type="FunFam" id="3.40.50.720:FF:000084">
    <property type="entry name" value="Short-chain dehydrogenase reductase"/>
    <property type="match status" value="1"/>
</dbReference>
<dbReference type="PRINTS" id="PR00081">
    <property type="entry name" value="GDHRDH"/>
</dbReference>
<comment type="caution">
    <text evidence="4">The sequence shown here is derived from an EMBL/GenBank/DDBJ whole genome shotgun (WGS) entry which is preliminary data.</text>
</comment>
<protein>
    <submittedName>
        <fullName evidence="4">Short chain dehydrogenase/reductase family oxidoreductase</fullName>
    </submittedName>
</protein>
<evidence type="ECO:0000313" key="4">
    <source>
        <dbReference type="EMBL" id="EMI53737.1"/>
    </source>
</evidence>
<reference evidence="4 5" key="1">
    <citation type="journal article" date="2013" name="Mar. Genomics">
        <title>Expression of sulfatases in Rhodopirellula baltica and the diversity of sulfatases in the genus Rhodopirellula.</title>
        <authorList>
            <person name="Wegner C.E."/>
            <person name="Richter-Heitmann T."/>
            <person name="Klindworth A."/>
            <person name="Klockow C."/>
            <person name="Richter M."/>
            <person name="Achstetter T."/>
            <person name="Glockner F.O."/>
            <person name="Harder J."/>
        </authorList>
    </citation>
    <scope>NUCLEOTIDE SEQUENCE [LARGE SCALE GENOMIC DNA]</scope>
    <source>
        <strain evidence="4 5">SM41</strain>
    </source>
</reference>
<feature type="region of interest" description="Disordered" evidence="3">
    <location>
        <begin position="1"/>
        <end position="34"/>
    </location>
</feature>
<sequence>MANKSKKRGSSDNDGKPPQSQSSQPGIQSEMHPQPISIREDYVGSGRLKSKVALISGGDSGIGRSVATLFAREGVSVAIVYLNEDDDAQETKRLVENEGQKCLLLSGDIGDQSFCEEAVEKTVDTFGRLDVLINNAAEQHPQKEIEKITEEQLVSTFRTNIFSMFYFCQAAEPHLKKQKGSSIINTTSVTAYRGSPGLLDYSATKGAIVSFTRSLSQNLVESGVRVNAVAPGPIWTPLIPATFPKDRVAEFGTDAPIGRAGQPYECGACYVFLASDDASYITGQVMHPNGGEIING</sequence>
<dbReference type="Pfam" id="PF13561">
    <property type="entry name" value="adh_short_C2"/>
    <property type="match status" value="1"/>
</dbReference>
<dbReference type="PRINTS" id="PR00080">
    <property type="entry name" value="SDRFAMILY"/>
</dbReference>
<dbReference type="PATRIC" id="fig|1263870.3.peg.5160"/>
<dbReference type="CDD" id="cd05355">
    <property type="entry name" value="SDR_c1"/>
    <property type="match status" value="1"/>
</dbReference>
<dbReference type="PANTHER" id="PTHR48107:SF16">
    <property type="entry name" value="NADPH-DEPENDENT ALDEHYDE REDUCTASE 1, CHLOROPLASTIC"/>
    <property type="match status" value="1"/>
</dbReference>
<proteinExistence type="inferred from homology"/>
<name>M5TX07_9BACT</name>
<evidence type="ECO:0000256" key="1">
    <source>
        <dbReference type="ARBA" id="ARBA00006484"/>
    </source>
</evidence>
<accession>M5TX07</accession>
<dbReference type="Proteomes" id="UP000011885">
    <property type="component" value="Unassembled WGS sequence"/>
</dbReference>
<dbReference type="InterPro" id="IPR002347">
    <property type="entry name" value="SDR_fam"/>
</dbReference>
<dbReference type="InterPro" id="IPR036291">
    <property type="entry name" value="NAD(P)-bd_dom_sf"/>
</dbReference>
<evidence type="ECO:0000256" key="2">
    <source>
        <dbReference type="ARBA" id="ARBA00023002"/>
    </source>
</evidence>
<organism evidence="4 5">
    <name type="scientific">Rhodopirellula sallentina SM41</name>
    <dbReference type="NCBI Taxonomy" id="1263870"/>
    <lineage>
        <taxon>Bacteria</taxon>
        <taxon>Pseudomonadati</taxon>
        <taxon>Planctomycetota</taxon>
        <taxon>Planctomycetia</taxon>
        <taxon>Pirellulales</taxon>
        <taxon>Pirellulaceae</taxon>
        <taxon>Rhodopirellula</taxon>
    </lineage>
</organism>
<dbReference type="GO" id="GO:0016614">
    <property type="term" value="F:oxidoreductase activity, acting on CH-OH group of donors"/>
    <property type="evidence" value="ECO:0007669"/>
    <property type="project" value="UniProtKB-ARBA"/>
</dbReference>
<dbReference type="SUPFAM" id="SSF51735">
    <property type="entry name" value="NAD(P)-binding Rossmann-fold domains"/>
    <property type="match status" value="1"/>
</dbReference>
<dbReference type="Gene3D" id="3.40.50.720">
    <property type="entry name" value="NAD(P)-binding Rossmann-like Domain"/>
    <property type="match status" value="1"/>
</dbReference>
<dbReference type="EMBL" id="ANOH01000334">
    <property type="protein sequence ID" value="EMI53737.1"/>
    <property type="molecule type" value="Genomic_DNA"/>
</dbReference>
<dbReference type="RefSeq" id="WP_008684285.1">
    <property type="nucleotide sequence ID" value="NZ_ANOH01000334.1"/>
</dbReference>
<gene>
    <name evidence="4" type="ORF">RSSM_04878</name>
</gene>
<dbReference type="OrthoDB" id="9803333at2"/>
<dbReference type="AlphaFoldDB" id="M5TX07"/>